<name>A0A0F9BF60_9ZZZZ</name>
<proteinExistence type="predicted"/>
<dbReference type="AlphaFoldDB" id="A0A0F9BF60"/>
<dbReference type="SUPFAM" id="SSF51703">
    <property type="entry name" value="Cobalamin (vitamin B12)-dependent enzymes"/>
    <property type="match status" value="1"/>
</dbReference>
<dbReference type="Gene3D" id="3.20.20.240">
    <property type="entry name" value="Methylmalonyl-CoA mutase"/>
    <property type="match status" value="1"/>
</dbReference>
<dbReference type="GO" id="GO:0016866">
    <property type="term" value="F:intramolecular transferase activity"/>
    <property type="evidence" value="ECO:0007669"/>
    <property type="project" value="InterPro"/>
</dbReference>
<feature type="domain" description="Methylmalonyl-CoA mutase alpha/beta chain catalytic" evidence="1">
    <location>
        <begin position="2"/>
        <end position="207"/>
    </location>
</feature>
<feature type="non-terminal residue" evidence="2">
    <location>
        <position position="1"/>
    </location>
</feature>
<reference evidence="2" key="1">
    <citation type="journal article" date="2015" name="Nature">
        <title>Complex archaea that bridge the gap between prokaryotes and eukaryotes.</title>
        <authorList>
            <person name="Spang A."/>
            <person name="Saw J.H."/>
            <person name="Jorgensen S.L."/>
            <person name="Zaremba-Niedzwiedzka K."/>
            <person name="Martijn J."/>
            <person name="Lind A.E."/>
            <person name="van Eijk R."/>
            <person name="Schleper C."/>
            <person name="Guy L."/>
            <person name="Ettema T.J."/>
        </authorList>
    </citation>
    <scope>NUCLEOTIDE SEQUENCE</scope>
</reference>
<sequence>ENIIARVTIQALAAVLGGTQSLHTNSKDEALALPSDSSAITALRTQQIIAHESGVVNSVDPLGGSYYLEWLTEELEKQSWELIREIEKIGLIDAISNGIIQNKIHDSAYQHERMLEKKERIIVGVNKFKQDKYTIPDLLKIDDEIALQQINRLNDVRKSRDQVRVDEILDKLTKAAKNDENLFPIVLNAVLARATLGEITNSLIIVFSRYKPTFTI</sequence>
<evidence type="ECO:0000313" key="2">
    <source>
        <dbReference type="EMBL" id="KKL20544.1"/>
    </source>
</evidence>
<dbReference type="Pfam" id="PF01642">
    <property type="entry name" value="MM_CoA_mutase"/>
    <property type="match status" value="1"/>
</dbReference>
<dbReference type="PANTHER" id="PTHR48101">
    <property type="entry name" value="METHYLMALONYL-COA MUTASE, MITOCHONDRIAL-RELATED"/>
    <property type="match status" value="1"/>
</dbReference>
<dbReference type="EMBL" id="LAZR01038056">
    <property type="protein sequence ID" value="KKL20544.1"/>
    <property type="molecule type" value="Genomic_DNA"/>
</dbReference>
<gene>
    <name evidence="2" type="ORF">LCGC14_2454420</name>
</gene>
<evidence type="ECO:0000259" key="1">
    <source>
        <dbReference type="Pfam" id="PF01642"/>
    </source>
</evidence>
<protein>
    <recommendedName>
        <fullName evidence="1">Methylmalonyl-CoA mutase alpha/beta chain catalytic domain-containing protein</fullName>
    </recommendedName>
</protein>
<accession>A0A0F9BF60</accession>
<dbReference type="InterPro" id="IPR006099">
    <property type="entry name" value="MeMalonylCoA_mutase_a/b_cat"/>
</dbReference>
<comment type="caution">
    <text evidence="2">The sequence shown here is derived from an EMBL/GenBank/DDBJ whole genome shotgun (WGS) entry which is preliminary data.</text>
</comment>
<dbReference type="GO" id="GO:0031419">
    <property type="term" value="F:cobalamin binding"/>
    <property type="evidence" value="ECO:0007669"/>
    <property type="project" value="InterPro"/>
</dbReference>
<organism evidence="2">
    <name type="scientific">marine sediment metagenome</name>
    <dbReference type="NCBI Taxonomy" id="412755"/>
    <lineage>
        <taxon>unclassified sequences</taxon>
        <taxon>metagenomes</taxon>
        <taxon>ecological metagenomes</taxon>
    </lineage>
</organism>
<dbReference type="InterPro" id="IPR016176">
    <property type="entry name" value="Cbl-dep_enz_cat"/>
</dbReference>
<dbReference type="PANTHER" id="PTHR48101:SF1">
    <property type="entry name" value="METHYLMALONYL-COA MUTASE, LARGE SUBUNIT"/>
    <property type="match status" value="1"/>
</dbReference>